<keyword evidence="1" id="KW-0472">Membrane</keyword>
<evidence type="ECO:0000313" key="3">
    <source>
        <dbReference type="Proteomes" id="UP001143480"/>
    </source>
</evidence>
<gene>
    <name evidence="2" type="ORF">GCM10017581_055010</name>
</gene>
<evidence type="ECO:0000313" key="2">
    <source>
        <dbReference type="EMBL" id="GLL03755.1"/>
    </source>
</evidence>
<evidence type="ECO:0000256" key="1">
    <source>
        <dbReference type="SAM" id="Phobius"/>
    </source>
</evidence>
<dbReference type="RefSeq" id="WP_271189569.1">
    <property type="nucleotide sequence ID" value="NZ_BSFP01000037.1"/>
</dbReference>
<dbReference type="Proteomes" id="UP001143480">
    <property type="component" value="Unassembled WGS sequence"/>
</dbReference>
<feature type="transmembrane region" description="Helical" evidence="1">
    <location>
        <begin position="12"/>
        <end position="39"/>
    </location>
</feature>
<sequence>MRILGLEVPDEGLVFLVALAVHVGAGLVCVVSGTTACLARKRAGAHPWWGRVYLCGLGVVAVSALVLAVVRWPHDNHLLAVAVVTAGLGGFGWAARRRRRPGWPVRHAVGLGGSFAGLLIGFYVDNGPQLPLWDRLPHPVYWFLPGVVAAVLIRRALRRFGVNARLWRAGPPAGWPAPPH</sequence>
<proteinExistence type="predicted"/>
<feature type="transmembrane region" description="Helical" evidence="1">
    <location>
        <begin position="139"/>
        <end position="157"/>
    </location>
</feature>
<dbReference type="AlphaFoldDB" id="A0A9W6KP67"/>
<accession>A0A9W6KP67</accession>
<comment type="caution">
    <text evidence="2">The sequence shown here is derived from an EMBL/GenBank/DDBJ whole genome shotgun (WGS) entry which is preliminary data.</text>
</comment>
<name>A0A9W6KP67_9ACTN</name>
<feature type="transmembrane region" description="Helical" evidence="1">
    <location>
        <begin position="51"/>
        <end position="72"/>
    </location>
</feature>
<organism evidence="2 3">
    <name type="scientific">Dactylosporangium matsuzakiense</name>
    <dbReference type="NCBI Taxonomy" id="53360"/>
    <lineage>
        <taxon>Bacteria</taxon>
        <taxon>Bacillati</taxon>
        <taxon>Actinomycetota</taxon>
        <taxon>Actinomycetes</taxon>
        <taxon>Micromonosporales</taxon>
        <taxon>Micromonosporaceae</taxon>
        <taxon>Dactylosporangium</taxon>
    </lineage>
</organism>
<keyword evidence="1" id="KW-1133">Transmembrane helix</keyword>
<evidence type="ECO:0008006" key="4">
    <source>
        <dbReference type="Google" id="ProtNLM"/>
    </source>
</evidence>
<feature type="transmembrane region" description="Helical" evidence="1">
    <location>
        <begin position="78"/>
        <end position="95"/>
    </location>
</feature>
<dbReference type="EMBL" id="BSFP01000037">
    <property type="protein sequence ID" value="GLL03755.1"/>
    <property type="molecule type" value="Genomic_DNA"/>
</dbReference>
<keyword evidence="3" id="KW-1185">Reference proteome</keyword>
<protein>
    <recommendedName>
        <fullName evidence="4">DUF2306 domain-containing protein</fullName>
    </recommendedName>
</protein>
<reference evidence="2" key="2">
    <citation type="submission" date="2023-01" db="EMBL/GenBank/DDBJ databases">
        <authorList>
            <person name="Sun Q."/>
            <person name="Evtushenko L."/>
        </authorList>
    </citation>
    <scope>NUCLEOTIDE SEQUENCE</scope>
    <source>
        <strain evidence="2">VKM Ac-1321</strain>
    </source>
</reference>
<keyword evidence="1" id="KW-0812">Transmembrane</keyword>
<reference evidence="2" key="1">
    <citation type="journal article" date="2014" name="Int. J. Syst. Evol. Microbiol.">
        <title>Complete genome sequence of Corynebacterium casei LMG S-19264T (=DSM 44701T), isolated from a smear-ripened cheese.</title>
        <authorList>
            <consortium name="US DOE Joint Genome Institute (JGI-PGF)"/>
            <person name="Walter F."/>
            <person name="Albersmeier A."/>
            <person name="Kalinowski J."/>
            <person name="Ruckert C."/>
        </authorList>
    </citation>
    <scope>NUCLEOTIDE SEQUENCE</scope>
    <source>
        <strain evidence="2">VKM Ac-1321</strain>
    </source>
</reference>
<feature type="transmembrane region" description="Helical" evidence="1">
    <location>
        <begin position="107"/>
        <end position="124"/>
    </location>
</feature>